<name>A0ABX0F9P2_9BACL</name>
<organism evidence="1 2">
    <name type="scientific">Saccharibacillus alkalitolerans</name>
    <dbReference type="NCBI Taxonomy" id="2705290"/>
    <lineage>
        <taxon>Bacteria</taxon>
        <taxon>Bacillati</taxon>
        <taxon>Bacillota</taxon>
        <taxon>Bacilli</taxon>
        <taxon>Bacillales</taxon>
        <taxon>Paenibacillaceae</taxon>
        <taxon>Saccharibacillus</taxon>
    </lineage>
</organism>
<dbReference type="Proteomes" id="UP000800303">
    <property type="component" value="Unassembled WGS sequence"/>
</dbReference>
<sequence>MTMTKTEFEVFLKSAYEELNAKQDRLIEESGVAAYAEYWIDIEKETLDFLNGDQDKISFDVVCIGTWSPANGSWMWAWAHEIFPEEVKRHSARLKELGEMTGSPVFAEEVFECNEGGAMELTALAVHHLDAIGMYRIPGEQAHLYVALTGERIS</sequence>
<reference evidence="1 2" key="1">
    <citation type="submission" date="2020-01" db="EMBL/GenBank/DDBJ databases">
        <title>Polyphasic characterisation and genomic insights into a novel alkali tolerant bacterium VR-M41.</title>
        <authorList>
            <person name="Vemuluri V.R."/>
        </authorList>
    </citation>
    <scope>NUCLEOTIDE SEQUENCE [LARGE SCALE GENOMIC DNA]</scope>
    <source>
        <strain evidence="1 2">VR-M41</strain>
    </source>
</reference>
<keyword evidence="2" id="KW-1185">Reference proteome</keyword>
<dbReference type="EMBL" id="JAAFGS010000010">
    <property type="protein sequence ID" value="NGZ77662.1"/>
    <property type="molecule type" value="Genomic_DNA"/>
</dbReference>
<dbReference type="Pfam" id="PF21813">
    <property type="entry name" value="DUF6882"/>
    <property type="match status" value="1"/>
</dbReference>
<dbReference type="RefSeq" id="WP_166278487.1">
    <property type="nucleotide sequence ID" value="NZ_JAAFGS010000010.1"/>
</dbReference>
<comment type="caution">
    <text evidence="1">The sequence shown here is derived from an EMBL/GenBank/DDBJ whole genome shotgun (WGS) entry which is preliminary data.</text>
</comment>
<evidence type="ECO:0000313" key="1">
    <source>
        <dbReference type="EMBL" id="NGZ77662.1"/>
    </source>
</evidence>
<proteinExistence type="predicted"/>
<dbReference type="InterPro" id="IPR049249">
    <property type="entry name" value="DUF6882"/>
</dbReference>
<protein>
    <submittedName>
        <fullName evidence="1">Uncharacterized protein</fullName>
    </submittedName>
</protein>
<evidence type="ECO:0000313" key="2">
    <source>
        <dbReference type="Proteomes" id="UP000800303"/>
    </source>
</evidence>
<gene>
    <name evidence="1" type="ORF">GYN08_20425</name>
</gene>
<accession>A0ABX0F9P2</accession>